<gene>
    <name evidence="2" type="ORF">C2G38_2161356</name>
</gene>
<organism evidence="2 3">
    <name type="scientific">Gigaspora rosea</name>
    <dbReference type="NCBI Taxonomy" id="44941"/>
    <lineage>
        <taxon>Eukaryota</taxon>
        <taxon>Fungi</taxon>
        <taxon>Fungi incertae sedis</taxon>
        <taxon>Mucoromycota</taxon>
        <taxon>Glomeromycotina</taxon>
        <taxon>Glomeromycetes</taxon>
        <taxon>Diversisporales</taxon>
        <taxon>Gigasporaceae</taxon>
        <taxon>Gigaspora</taxon>
    </lineage>
</organism>
<feature type="compositionally biased region" description="Polar residues" evidence="1">
    <location>
        <begin position="1"/>
        <end position="10"/>
    </location>
</feature>
<dbReference type="OrthoDB" id="2441993at2759"/>
<dbReference type="AlphaFoldDB" id="A0A397W1K4"/>
<evidence type="ECO:0000313" key="2">
    <source>
        <dbReference type="EMBL" id="RIB27159.1"/>
    </source>
</evidence>
<evidence type="ECO:0000256" key="1">
    <source>
        <dbReference type="SAM" id="MobiDB-lite"/>
    </source>
</evidence>
<accession>A0A397W1K4</accession>
<feature type="compositionally biased region" description="Low complexity" evidence="1">
    <location>
        <begin position="11"/>
        <end position="24"/>
    </location>
</feature>
<keyword evidence="3" id="KW-1185">Reference proteome</keyword>
<dbReference type="EMBL" id="QKWP01000109">
    <property type="protein sequence ID" value="RIB27159.1"/>
    <property type="molecule type" value="Genomic_DNA"/>
</dbReference>
<reference evidence="2 3" key="1">
    <citation type="submission" date="2018-06" db="EMBL/GenBank/DDBJ databases">
        <title>Comparative genomics reveals the genomic features of Rhizophagus irregularis, R. cerebriforme, R. diaphanum and Gigaspora rosea, and their symbiotic lifestyle signature.</title>
        <authorList>
            <person name="Morin E."/>
            <person name="San Clemente H."/>
            <person name="Chen E.C.H."/>
            <person name="De La Providencia I."/>
            <person name="Hainaut M."/>
            <person name="Kuo A."/>
            <person name="Kohler A."/>
            <person name="Murat C."/>
            <person name="Tang N."/>
            <person name="Roy S."/>
            <person name="Loubradou J."/>
            <person name="Henrissat B."/>
            <person name="Grigoriev I.V."/>
            <person name="Corradi N."/>
            <person name="Roux C."/>
            <person name="Martin F.M."/>
        </authorList>
    </citation>
    <scope>NUCLEOTIDE SEQUENCE [LARGE SCALE GENOMIC DNA]</scope>
    <source>
        <strain evidence="2 3">DAOM 194757</strain>
    </source>
</reference>
<evidence type="ECO:0000313" key="3">
    <source>
        <dbReference type="Proteomes" id="UP000266673"/>
    </source>
</evidence>
<name>A0A397W1K4_9GLOM</name>
<comment type="caution">
    <text evidence="2">The sequence shown here is derived from an EMBL/GenBank/DDBJ whole genome shotgun (WGS) entry which is preliminary data.</text>
</comment>
<dbReference type="Proteomes" id="UP000266673">
    <property type="component" value="Unassembled WGS sequence"/>
</dbReference>
<proteinExistence type="predicted"/>
<feature type="region of interest" description="Disordered" evidence="1">
    <location>
        <begin position="1"/>
        <end position="27"/>
    </location>
</feature>
<sequence length="97" mass="11132">MNQSTNQTFGLQQNNNRQLQRPQNTGNLQRALNTGRQALGPQNTPNLFNDTYNDLVRGSNPLTRTQGVEISPQIYKLPHPKHKINYIKITEYNDDLI</sequence>
<protein>
    <submittedName>
        <fullName evidence="2">Uncharacterized protein</fullName>
    </submittedName>
</protein>